<keyword evidence="3" id="KW-0677">Repeat</keyword>
<dbReference type="GO" id="GO:0003723">
    <property type="term" value="F:RNA binding"/>
    <property type="evidence" value="ECO:0007669"/>
    <property type="project" value="UniProtKB-UniRule"/>
</dbReference>
<evidence type="ECO:0000256" key="2">
    <source>
        <dbReference type="ARBA" id="ARBA00022664"/>
    </source>
</evidence>
<gene>
    <name evidence="9" type="ORF">TL16_g05276</name>
</gene>
<reference evidence="10" key="1">
    <citation type="journal article" date="2023" name="Commun. Biol.">
        <title>Genome analysis of Parmales, the sister group of diatoms, reveals the evolutionary specialization of diatoms from phago-mixotrophs to photoautotrophs.</title>
        <authorList>
            <person name="Ban H."/>
            <person name="Sato S."/>
            <person name="Yoshikawa S."/>
            <person name="Yamada K."/>
            <person name="Nakamura Y."/>
            <person name="Ichinomiya M."/>
            <person name="Sato N."/>
            <person name="Blanc-Mathieu R."/>
            <person name="Endo H."/>
            <person name="Kuwata A."/>
            <person name="Ogata H."/>
        </authorList>
    </citation>
    <scope>NUCLEOTIDE SEQUENCE [LARGE SCALE GENOMIC DNA]</scope>
</reference>
<dbReference type="PROSITE" id="PS50102">
    <property type="entry name" value="RRM"/>
    <property type="match status" value="1"/>
</dbReference>
<dbReference type="InterPro" id="IPR012677">
    <property type="entry name" value="Nucleotide-bd_a/b_plait_sf"/>
</dbReference>
<feature type="compositionally biased region" description="Acidic residues" evidence="7">
    <location>
        <begin position="207"/>
        <end position="216"/>
    </location>
</feature>
<sequence>MAAAPEAAPETQYIYLNSLTSAQSQPTSLRALVTLLSSASANPRIVSSQTPVFSVSGSSNEWQSVASIPTLNAASASFYYLDSITNQASPDLIRPSDLARKMDEGAVDGMTMVCSNTYPKLEEGSTAHWSSISNLPELRVVLQMLSSSEEGGDVGAEVSEKDMVFEDDEGKGGEKKGEEDELASFLKDTEKMGGAEEQGTVDKNGTAEEEEDDSYESDGGTTYVKEPLSGVFVDENDLPPQVRALRRKKLAAREKKEKALASKNQPVPPKNPQQKRKRNKKAHNWIYVTGLPLDATEDEVISHFSKAGILEISPETLRPQVKLYKDGEGKLKGDGSICYANEESVDLALRVFDGSTLRFGDKPLTVTKAAFEKKAGGNKKKKPMDAKAVAAKRKVAQLMAAQAMGWDEGENGRIAGGAKGLTIVVLENMYTKSELKKDEDATLKSVENAVISAVSAFNGTIEKVTVFSKSENSVLIIKFKEVEAANTCVREMNGFKNWRNNVDLTIKAHFWDGVTDYTNVTEEEVKEEENKRLDDFGDWIDNQEVPEEFQERSE</sequence>
<proteinExistence type="inferred from homology"/>
<accession>A0A9W7E907</accession>
<evidence type="ECO:0000256" key="1">
    <source>
        <dbReference type="ARBA" id="ARBA00007747"/>
    </source>
</evidence>
<evidence type="ECO:0000259" key="8">
    <source>
        <dbReference type="PROSITE" id="PS50102"/>
    </source>
</evidence>
<dbReference type="InterPro" id="IPR035979">
    <property type="entry name" value="RBD_domain_sf"/>
</dbReference>
<feature type="compositionally biased region" description="Basic and acidic residues" evidence="7">
    <location>
        <begin position="251"/>
        <end position="260"/>
    </location>
</feature>
<comment type="similarity">
    <text evidence="1">Belongs to the HTATSF1 family.</text>
</comment>
<dbReference type="AlphaFoldDB" id="A0A9W7E907"/>
<dbReference type="GO" id="GO:0005684">
    <property type="term" value="C:U2-type spliceosomal complex"/>
    <property type="evidence" value="ECO:0007669"/>
    <property type="project" value="TreeGrafter"/>
</dbReference>
<keyword evidence="4 6" id="KW-0694">RNA-binding</keyword>
<comment type="caution">
    <text evidence="9">The sequence shown here is derived from an EMBL/GenBank/DDBJ whole genome shotgun (WGS) entry which is preliminary data.</text>
</comment>
<dbReference type="SUPFAM" id="SSF54928">
    <property type="entry name" value="RNA-binding domain, RBD"/>
    <property type="match status" value="1"/>
</dbReference>
<evidence type="ECO:0000256" key="5">
    <source>
        <dbReference type="ARBA" id="ARBA00023187"/>
    </source>
</evidence>
<evidence type="ECO:0000313" key="10">
    <source>
        <dbReference type="Proteomes" id="UP001162640"/>
    </source>
</evidence>
<dbReference type="Proteomes" id="UP001162640">
    <property type="component" value="Unassembled WGS sequence"/>
</dbReference>
<organism evidence="9 10">
    <name type="scientific">Triparma laevis f. inornata</name>
    <dbReference type="NCBI Taxonomy" id="1714386"/>
    <lineage>
        <taxon>Eukaryota</taxon>
        <taxon>Sar</taxon>
        <taxon>Stramenopiles</taxon>
        <taxon>Ochrophyta</taxon>
        <taxon>Bolidophyceae</taxon>
        <taxon>Parmales</taxon>
        <taxon>Triparmaceae</taxon>
        <taxon>Triparma</taxon>
    </lineage>
</organism>
<evidence type="ECO:0000256" key="7">
    <source>
        <dbReference type="SAM" id="MobiDB-lite"/>
    </source>
</evidence>
<feature type="region of interest" description="Disordered" evidence="7">
    <location>
        <begin position="150"/>
        <end position="224"/>
    </location>
</feature>
<dbReference type="Gene3D" id="3.30.70.330">
    <property type="match status" value="2"/>
</dbReference>
<dbReference type="PANTHER" id="PTHR15608">
    <property type="entry name" value="SPLICING FACTOR U2AF-ASSOCIATED PROTEIN 2"/>
    <property type="match status" value="1"/>
</dbReference>
<dbReference type="InterPro" id="IPR034393">
    <property type="entry name" value="TatSF1-like"/>
</dbReference>
<evidence type="ECO:0000256" key="6">
    <source>
        <dbReference type="PROSITE-ProRule" id="PRU00176"/>
    </source>
</evidence>
<feature type="domain" description="RRM" evidence="8">
    <location>
        <begin position="284"/>
        <end position="371"/>
    </location>
</feature>
<dbReference type="GO" id="GO:0005686">
    <property type="term" value="C:U2 snRNP"/>
    <property type="evidence" value="ECO:0007669"/>
    <property type="project" value="TreeGrafter"/>
</dbReference>
<dbReference type="EMBL" id="BLQM01000152">
    <property type="protein sequence ID" value="GMH69903.1"/>
    <property type="molecule type" value="Genomic_DNA"/>
</dbReference>
<keyword evidence="2" id="KW-0507">mRNA processing</keyword>
<feature type="region of interest" description="Disordered" evidence="7">
    <location>
        <begin position="528"/>
        <end position="554"/>
    </location>
</feature>
<dbReference type="GO" id="GO:0000398">
    <property type="term" value="P:mRNA splicing, via spliceosome"/>
    <property type="evidence" value="ECO:0007669"/>
    <property type="project" value="InterPro"/>
</dbReference>
<dbReference type="SMART" id="SM00360">
    <property type="entry name" value="RRM"/>
    <property type="match status" value="1"/>
</dbReference>
<feature type="region of interest" description="Disordered" evidence="7">
    <location>
        <begin position="249"/>
        <end position="281"/>
    </location>
</feature>
<feature type="compositionally biased region" description="Basic and acidic residues" evidence="7">
    <location>
        <begin position="158"/>
        <end position="178"/>
    </location>
</feature>
<keyword evidence="5" id="KW-0508">mRNA splicing</keyword>
<evidence type="ECO:0000313" key="9">
    <source>
        <dbReference type="EMBL" id="GMH69903.1"/>
    </source>
</evidence>
<evidence type="ECO:0000256" key="4">
    <source>
        <dbReference type="ARBA" id="ARBA00022884"/>
    </source>
</evidence>
<evidence type="ECO:0000256" key="3">
    <source>
        <dbReference type="ARBA" id="ARBA00022737"/>
    </source>
</evidence>
<name>A0A9W7E907_9STRA</name>
<dbReference type="CDD" id="cd12281">
    <property type="entry name" value="RRM1_TatSF1_like"/>
    <property type="match status" value="1"/>
</dbReference>
<protein>
    <recommendedName>
        <fullName evidence="8">RRM domain-containing protein</fullName>
    </recommendedName>
</protein>
<dbReference type="InterPro" id="IPR034392">
    <property type="entry name" value="TatSF1-like_RRM1"/>
</dbReference>
<dbReference type="PANTHER" id="PTHR15608:SF0">
    <property type="entry name" value="HIV TAT-SPECIFIC FACTOR 1"/>
    <property type="match status" value="1"/>
</dbReference>
<dbReference type="InterPro" id="IPR000504">
    <property type="entry name" value="RRM_dom"/>
</dbReference>